<dbReference type="Proteomes" id="UP000251485">
    <property type="component" value="Unassembled WGS sequence"/>
</dbReference>
<evidence type="ECO:0000313" key="3">
    <source>
        <dbReference type="EMBL" id="SUC38536.1"/>
    </source>
</evidence>
<dbReference type="Proteomes" id="UP000254191">
    <property type="component" value="Unassembled WGS sequence"/>
</dbReference>
<sequence>MNAYVNIKHTPTSTRISSPLSRLFWLSCKHNEVISPLLGKPYKLLSIFEQWASTEGITDKFSGDTLKTALERGSPTSVPY</sequence>
<dbReference type="Proteomes" id="UP000195540">
    <property type="component" value="Chromosome"/>
</dbReference>
<reference evidence="1 4" key="1">
    <citation type="submission" date="2017-05" db="EMBL/GenBank/DDBJ databases">
        <title>Whole genome sequencing of Proteus mirabilis AR_0155.</title>
        <authorList>
            <person name="Conlan S."/>
            <person name="Thomas P.J."/>
            <person name="Mullikin J."/>
            <person name="Frank K.M."/>
            <person name="Segre J.A."/>
        </authorList>
    </citation>
    <scope>NUCLEOTIDE SEQUENCE [LARGE SCALE GENOMIC DNA]</scope>
    <source>
        <strain evidence="1 4">AR_0155</strain>
    </source>
</reference>
<protein>
    <submittedName>
        <fullName evidence="2">Uncharacterized protein</fullName>
    </submittedName>
</protein>
<dbReference type="EMBL" id="UGTS01000005">
    <property type="protein sequence ID" value="SUC38536.1"/>
    <property type="molecule type" value="Genomic_DNA"/>
</dbReference>
<proteinExistence type="predicted"/>
<dbReference type="EMBL" id="CP021694">
    <property type="protein sequence ID" value="ARX33468.1"/>
    <property type="molecule type" value="Genomic_DNA"/>
</dbReference>
<accession>A0A1Z1SR70</accession>
<dbReference type="RefSeq" id="WP_017827829.1">
    <property type="nucleotide sequence ID" value="NZ_CAXOIN010000003.1"/>
</dbReference>
<name>A0A1Z1SR70_PROMI</name>
<evidence type="ECO:0000313" key="5">
    <source>
        <dbReference type="Proteomes" id="UP000251485"/>
    </source>
</evidence>
<evidence type="ECO:0000313" key="1">
    <source>
        <dbReference type="EMBL" id="ARX33468.1"/>
    </source>
</evidence>
<reference evidence="5 6" key="2">
    <citation type="submission" date="2018-06" db="EMBL/GenBank/DDBJ databases">
        <authorList>
            <consortium name="Pathogen Informatics"/>
            <person name="Doyle S."/>
        </authorList>
    </citation>
    <scope>NUCLEOTIDE SEQUENCE [LARGE SCALE GENOMIC DNA]</scope>
    <source>
        <strain evidence="2 5">NCTC10975</strain>
        <strain evidence="3 6">NCTC11938</strain>
    </source>
</reference>
<evidence type="ECO:0000313" key="6">
    <source>
        <dbReference type="Proteomes" id="UP000254191"/>
    </source>
</evidence>
<evidence type="ECO:0000313" key="4">
    <source>
        <dbReference type="Proteomes" id="UP000195540"/>
    </source>
</evidence>
<organism evidence="2 5">
    <name type="scientific">Proteus mirabilis</name>
    <dbReference type="NCBI Taxonomy" id="584"/>
    <lineage>
        <taxon>Bacteria</taxon>
        <taxon>Pseudomonadati</taxon>
        <taxon>Pseudomonadota</taxon>
        <taxon>Gammaproteobacteria</taxon>
        <taxon>Enterobacterales</taxon>
        <taxon>Morganellaceae</taxon>
        <taxon>Proteus</taxon>
    </lineage>
</organism>
<evidence type="ECO:0000313" key="2">
    <source>
        <dbReference type="EMBL" id="SPZ04202.1"/>
    </source>
</evidence>
<dbReference type="EMBL" id="UAUE01000039">
    <property type="protein sequence ID" value="SPZ04202.1"/>
    <property type="molecule type" value="Genomic_DNA"/>
</dbReference>
<gene>
    <name evidence="1" type="ORF">AM402_04645</name>
    <name evidence="2" type="ORF">NCTC10975_05235</name>
    <name evidence="3" type="ORF">NCTC11938_02806</name>
</gene>
<dbReference type="AlphaFoldDB" id="A0A1Z1SR70"/>